<sequence length="109" mass="10699">MVHGRAPTLGTAIDVGTTLGVALTLPTALSSTFPIDVPLLPVLGGPLPVAFLAGYHGVPVAGGAIRVRRRASPAHGRLPAPVSPAGIRLLADAVASGVPGSTGTVVSEP</sequence>
<organism evidence="1 2">
    <name type="scientific">Salinirubellus salinus</name>
    <dbReference type="NCBI Taxonomy" id="1364945"/>
    <lineage>
        <taxon>Archaea</taxon>
        <taxon>Methanobacteriati</taxon>
        <taxon>Methanobacteriota</taxon>
        <taxon>Stenosarchaea group</taxon>
        <taxon>Halobacteria</taxon>
        <taxon>Halobacteriales</taxon>
        <taxon>Natronomonadaceae</taxon>
        <taxon>Salinirubellus</taxon>
    </lineage>
</organism>
<dbReference type="RefSeq" id="WP_260595262.1">
    <property type="nucleotide sequence ID" value="NZ_CP104003.1"/>
</dbReference>
<dbReference type="Proteomes" id="UP001057580">
    <property type="component" value="Chromosome"/>
</dbReference>
<dbReference type="EMBL" id="CP104003">
    <property type="protein sequence ID" value="UWM56142.1"/>
    <property type="molecule type" value="Genomic_DNA"/>
</dbReference>
<evidence type="ECO:0000313" key="2">
    <source>
        <dbReference type="Proteomes" id="UP001057580"/>
    </source>
</evidence>
<dbReference type="AlphaFoldDB" id="A0A9E7R5T2"/>
<keyword evidence="2" id="KW-1185">Reference proteome</keyword>
<evidence type="ECO:0000313" key="1">
    <source>
        <dbReference type="EMBL" id="UWM56142.1"/>
    </source>
</evidence>
<proteinExistence type="predicted"/>
<dbReference type="KEGG" id="ssai:N0B31_07575"/>
<name>A0A9E7R5T2_9EURY</name>
<accession>A0A9E7R5T2</accession>
<gene>
    <name evidence="1" type="ORF">N0B31_07575</name>
</gene>
<dbReference type="GeneID" id="74942271"/>
<reference evidence="1" key="1">
    <citation type="submission" date="2022-09" db="EMBL/GenBank/DDBJ databases">
        <title>Diverse halophilic archaea isolated from saline environments.</title>
        <authorList>
            <person name="Cui H.-L."/>
        </authorList>
    </citation>
    <scope>NUCLEOTIDE SEQUENCE</scope>
    <source>
        <strain evidence="1">ZS-35-S2</strain>
    </source>
</reference>
<protein>
    <submittedName>
        <fullName evidence="1">Uncharacterized protein</fullName>
    </submittedName>
</protein>